<feature type="region of interest" description="Disordered" evidence="1">
    <location>
        <begin position="26"/>
        <end position="48"/>
    </location>
</feature>
<feature type="compositionally biased region" description="Basic residues" evidence="1">
    <location>
        <begin position="189"/>
        <end position="199"/>
    </location>
</feature>
<dbReference type="Proteomes" id="UP000008068">
    <property type="component" value="Unassembled WGS sequence"/>
</dbReference>
<evidence type="ECO:0000256" key="1">
    <source>
        <dbReference type="SAM" id="MobiDB-lite"/>
    </source>
</evidence>
<keyword evidence="4" id="KW-1185">Reference proteome</keyword>
<dbReference type="OrthoDB" id="5893540at2759"/>
<evidence type="ECO:0000256" key="2">
    <source>
        <dbReference type="SAM" id="Phobius"/>
    </source>
</evidence>
<feature type="region of interest" description="Disordered" evidence="1">
    <location>
        <begin position="89"/>
        <end position="236"/>
    </location>
</feature>
<dbReference type="eggNOG" id="ENOG502TIUA">
    <property type="taxonomic scope" value="Eukaryota"/>
</dbReference>
<proteinExistence type="predicted"/>
<feature type="transmembrane region" description="Helical" evidence="2">
    <location>
        <begin position="250"/>
        <end position="277"/>
    </location>
</feature>
<gene>
    <name evidence="3" type="ORF">CAEBREN_04412</name>
</gene>
<feature type="compositionally biased region" description="Pro residues" evidence="1">
    <location>
        <begin position="163"/>
        <end position="174"/>
    </location>
</feature>
<feature type="compositionally biased region" description="Polar residues" evidence="1">
    <location>
        <begin position="226"/>
        <end position="236"/>
    </location>
</feature>
<keyword evidence="2" id="KW-0812">Transmembrane</keyword>
<dbReference type="EMBL" id="GL380106">
    <property type="protein sequence ID" value="EGT46793.1"/>
    <property type="molecule type" value="Genomic_DNA"/>
</dbReference>
<evidence type="ECO:0000313" key="3">
    <source>
        <dbReference type="EMBL" id="EGT46793.1"/>
    </source>
</evidence>
<dbReference type="InParanoid" id="G0P719"/>
<feature type="compositionally biased region" description="Basic and acidic residues" evidence="1">
    <location>
        <begin position="200"/>
        <end position="210"/>
    </location>
</feature>
<accession>G0P719</accession>
<name>G0P719_CAEBE</name>
<dbReference type="OMA" id="MELAYFE"/>
<protein>
    <submittedName>
        <fullName evidence="3">Uncharacterized protein</fullName>
    </submittedName>
</protein>
<sequence>MVRGILKPGNKTNSFATEKRITRLQARLDPSLAPEPIPSSPALSREPPKWMVVAMKELAAREPKKVSTNYINLADVVNRQEHGNETYMNLSDLNQAPPNAPIQQVPPPPPPPRPAPKRPSSEPSDVALRSPPRDRRKNQNFNYVNMQKYAKASGDSPVKKEPVPPPPPPPPPGYSPKKPVAFSPAMSSKSKKPRHHIHQKEKEDSSKDDSAPDSTKGKSLAKAHSPSGSEVEGNNNVDRTHSPLVCFVRLFFYISFATFHAVLILWCLTVATSLHYIDVEFIEKKFMGHDDD</sequence>
<dbReference type="HOGENOM" id="CLU_953866_0_0_1"/>
<dbReference type="AlphaFoldDB" id="G0P719"/>
<keyword evidence="2" id="KW-0472">Membrane</keyword>
<feature type="compositionally biased region" description="Pro residues" evidence="1">
    <location>
        <begin position="98"/>
        <end position="114"/>
    </location>
</feature>
<evidence type="ECO:0000313" key="4">
    <source>
        <dbReference type="Proteomes" id="UP000008068"/>
    </source>
</evidence>
<reference evidence="4" key="1">
    <citation type="submission" date="2011-07" db="EMBL/GenBank/DDBJ databases">
        <authorList>
            <consortium name="Caenorhabditis brenneri Sequencing and Analysis Consortium"/>
            <person name="Wilson R.K."/>
        </authorList>
    </citation>
    <scope>NUCLEOTIDE SEQUENCE [LARGE SCALE GENOMIC DNA]</scope>
    <source>
        <strain evidence="4">PB2801</strain>
    </source>
</reference>
<organism evidence="4">
    <name type="scientific">Caenorhabditis brenneri</name>
    <name type="common">Nematode worm</name>
    <dbReference type="NCBI Taxonomy" id="135651"/>
    <lineage>
        <taxon>Eukaryota</taxon>
        <taxon>Metazoa</taxon>
        <taxon>Ecdysozoa</taxon>
        <taxon>Nematoda</taxon>
        <taxon>Chromadorea</taxon>
        <taxon>Rhabditida</taxon>
        <taxon>Rhabditina</taxon>
        <taxon>Rhabditomorpha</taxon>
        <taxon>Rhabditoidea</taxon>
        <taxon>Rhabditidae</taxon>
        <taxon>Peloderinae</taxon>
        <taxon>Caenorhabditis</taxon>
    </lineage>
</organism>
<keyword evidence="2" id="KW-1133">Transmembrane helix</keyword>